<keyword evidence="2" id="KW-1003">Cell membrane</keyword>
<dbReference type="Gene3D" id="3.90.550.10">
    <property type="entry name" value="Spore Coat Polysaccharide Biosynthesis Protein SpsA, Chain A"/>
    <property type="match status" value="1"/>
</dbReference>
<dbReference type="GO" id="GO:0005886">
    <property type="term" value="C:plasma membrane"/>
    <property type="evidence" value="ECO:0007669"/>
    <property type="project" value="UniProtKB-SubCell"/>
</dbReference>
<gene>
    <name evidence="11" type="ORF">AU255_02360</name>
</gene>
<evidence type="ECO:0000256" key="1">
    <source>
        <dbReference type="ARBA" id="ARBA00004651"/>
    </source>
</evidence>
<dbReference type="OrthoDB" id="9811884at2"/>
<keyword evidence="12" id="KW-1185">Reference proteome</keyword>
<evidence type="ECO:0000256" key="9">
    <source>
        <dbReference type="SAM" id="Phobius"/>
    </source>
</evidence>
<comment type="caution">
    <text evidence="11">The sequence shown here is derived from an EMBL/GenBank/DDBJ whole genome shotgun (WGS) entry which is preliminary data.</text>
</comment>
<evidence type="ECO:0000256" key="4">
    <source>
        <dbReference type="ARBA" id="ARBA00022679"/>
    </source>
</evidence>
<evidence type="ECO:0000256" key="3">
    <source>
        <dbReference type="ARBA" id="ARBA00022676"/>
    </source>
</evidence>
<dbReference type="GO" id="GO:0016757">
    <property type="term" value="F:glycosyltransferase activity"/>
    <property type="evidence" value="ECO:0007669"/>
    <property type="project" value="UniProtKB-KW"/>
</dbReference>
<dbReference type="Proteomes" id="UP000191980">
    <property type="component" value="Unassembled WGS sequence"/>
</dbReference>
<dbReference type="RefSeq" id="WP_080521393.1">
    <property type="nucleotide sequence ID" value="NZ_LPUF01000001.1"/>
</dbReference>
<feature type="transmembrane region" description="Helical" evidence="9">
    <location>
        <begin position="265"/>
        <end position="290"/>
    </location>
</feature>
<evidence type="ECO:0000256" key="2">
    <source>
        <dbReference type="ARBA" id="ARBA00022475"/>
    </source>
</evidence>
<keyword evidence="4" id="KW-0808">Transferase</keyword>
<comment type="subcellular location">
    <subcellularLocation>
        <location evidence="1">Cell membrane</location>
        <topology evidence="1">Multi-pass membrane protein</topology>
    </subcellularLocation>
</comment>
<feature type="domain" description="Glycosyltransferase 2-like" evidence="10">
    <location>
        <begin position="8"/>
        <end position="169"/>
    </location>
</feature>
<feature type="transmembrane region" description="Helical" evidence="9">
    <location>
        <begin position="232"/>
        <end position="253"/>
    </location>
</feature>
<keyword evidence="3" id="KW-0328">Glycosyltransferase</keyword>
<sequence>MKPTELLSIIIPFHNEQEVIKECQQRISEAVKTIDMQVEMLYVNDGSKDKTLAILIELMQQDERIKIIDLSRNFGKEIAMTAGLDEAKGDAVVVIDADLQDPPELIVEMIKAWHEGFDVVYAKRIERKGENFFKKFTAHLFYKLINKISDHEIPENVGDFRLMSRQAVDALNQVRERKRFMKGLFSWIGFPQTAIEYSRDPRLAGETNWNYKELIKFAIEGISSFTQEPLRLATYAGFITALGAFGLGLFYIIKTLLFGEAIQGFPTLITVILFFSGVQLLSIGILGEYIGHMFIESKQRPLYFIKKTYTVKLDD</sequence>
<keyword evidence="6 9" id="KW-1133">Transmembrane helix</keyword>
<evidence type="ECO:0000313" key="12">
    <source>
        <dbReference type="Proteomes" id="UP000191980"/>
    </source>
</evidence>
<protein>
    <recommendedName>
        <fullName evidence="10">Glycosyltransferase 2-like domain-containing protein</fullName>
    </recommendedName>
</protein>
<dbReference type="CDD" id="cd04187">
    <property type="entry name" value="DPM1_like_bac"/>
    <property type="match status" value="1"/>
</dbReference>
<proteinExistence type="inferred from homology"/>
<keyword evidence="5 9" id="KW-0812">Transmembrane</keyword>
<dbReference type="PANTHER" id="PTHR48090:SF1">
    <property type="entry name" value="PROPHAGE BACTOPRENOL GLUCOSYL TRANSFERASE HOMOLOG"/>
    <property type="match status" value="1"/>
</dbReference>
<evidence type="ECO:0000256" key="6">
    <source>
        <dbReference type="ARBA" id="ARBA00022989"/>
    </source>
</evidence>
<evidence type="ECO:0000256" key="5">
    <source>
        <dbReference type="ARBA" id="ARBA00022692"/>
    </source>
</evidence>
<dbReference type="FunFam" id="3.90.550.10:FF:000079">
    <property type="entry name" value="Probable glycosyl transferase"/>
    <property type="match status" value="1"/>
</dbReference>
<name>A0A1V8M5D9_9GAMM</name>
<dbReference type="EMBL" id="LPUF01000001">
    <property type="protein sequence ID" value="OQK16771.1"/>
    <property type="molecule type" value="Genomic_DNA"/>
</dbReference>
<dbReference type="AlphaFoldDB" id="A0A1V8M5D9"/>
<organism evidence="11 12">
    <name type="scientific">Methyloprofundus sedimenti</name>
    <dbReference type="NCBI Taxonomy" id="1420851"/>
    <lineage>
        <taxon>Bacteria</taxon>
        <taxon>Pseudomonadati</taxon>
        <taxon>Pseudomonadota</taxon>
        <taxon>Gammaproteobacteria</taxon>
        <taxon>Methylococcales</taxon>
        <taxon>Methylococcaceae</taxon>
        <taxon>Methyloprofundus</taxon>
    </lineage>
</organism>
<dbReference type="Pfam" id="PF00535">
    <property type="entry name" value="Glycos_transf_2"/>
    <property type="match status" value="1"/>
</dbReference>
<dbReference type="STRING" id="1420851.AU255_02360"/>
<reference evidence="11 12" key="1">
    <citation type="submission" date="2015-12" db="EMBL/GenBank/DDBJ databases">
        <authorList>
            <person name="Shamseldin A."/>
            <person name="Moawad H."/>
            <person name="Abd El-Rahim W.M."/>
            <person name="Sadowsky M.J."/>
        </authorList>
    </citation>
    <scope>NUCLEOTIDE SEQUENCE [LARGE SCALE GENOMIC DNA]</scope>
    <source>
        <strain evidence="11 12">WF1</strain>
    </source>
</reference>
<comment type="similarity">
    <text evidence="8">Belongs to the glycosyltransferase 2 family. GtrB subfamily.</text>
</comment>
<dbReference type="InterPro" id="IPR050256">
    <property type="entry name" value="Glycosyltransferase_2"/>
</dbReference>
<evidence type="ECO:0000256" key="8">
    <source>
        <dbReference type="ARBA" id="ARBA00038152"/>
    </source>
</evidence>
<dbReference type="InterPro" id="IPR029044">
    <property type="entry name" value="Nucleotide-diphossugar_trans"/>
</dbReference>
<dbReference type="PANTHER" id="PTHR48090">
    <property type="entry name" value="UNDECAPRENYL-PHOSPHATE 4-DEOXY-4-FORMAMIDO-L-ARABINOSE TRANSFERASE-RELATED"/>
    <property type="match status" value="1"/>
</dbReference>
<keyword evidence="7 9" id="KW-0472">Membrane</keyword>
<dbReference type="InterPro" id="IPR001173">
    <property type="entry name" value="Glyco_trans_2-like"/>
</dbReference>
<evidence type="ECO:0000256" key="7">
    <source>
        <dbReference type="ARBA" id="ARBA00023136"/>
    </source>
</evidence>
<dbReference type="SUPFAM" id="SSF53448">
    <property type="entry name" value="Nucleotide-diphospho-sugar transferases"/>
    <property type="match status" value="1"/>
</dbReference>
<evidence type="ECO:0000313" key="11">
    <source>
        <dbReference type="EMBL" id="OQK16771.1"/>
    </source>
</evidence>
<evidence type="ECO:0000259" key="10">
    <source>
        <dbReference type="Pfam" id="PF00535"/>
    </source>
</evidence>
<accession>A0A1V8M5D9</accession>